<feature type="domain" description="5'-3' exoribonuclease 1 SH3-like" evidence="2">
    <location>
        <begin position="66"/>
        <end position="110"/>
    </location>
</feature>
<evidence type="ECO:0000259" key="2">
    <source>
        <dbReference type="Pfam" id="PF18129"/>
    </source>
</evidence>
<gene>
    <name evidence="3" type="ORF">SMN809_LOCUS79797</name>
</gene>
<dbReference type="Pfam" id="PF18129">
    <property type="entry name" value="SH3_12"/>
    <property type="match status" value="1"/>
</dbReference>
<feature type="region of interest" description="Disordered" evidence="1">
    <location>
        <begin position="148"/>
        <end position="220"/>
    </location>
</feature>
<dbReference type="EMBL" id="CAJOBI010343481">
    <property type="protein sequence ID" value="CAF5215928.1"/>
    <property type="molecule type" value="Genomic_DNA"/>
</dbReference>
<name>A0A8S3J992_9BILA</name>
<dbReference type="InterPro" id="IPR047008">
    <property type="entry name" value="XRN1_SH3_sf"/>
</dbReference>
<evidence type="ECO:0000313" key="3">
    <source>
        <dbReference type="EMBL" id="CAF5215928.1"/>
    </source>
</evidence>
<protein>
    <recommendedName>
        <fullName evidence="2">5'-3' exoribonuclease 1 SH3-like domain-containing protein</fullName>
    </recommendedName>
</protein>
<dbReference type="Gene3D" id="2.30.30.750">
    <property type="match status" value="1"/>
</dbReference>
<accession>A0A8S3J992</accession>
<feature type="compositionally biased region" description="Polar residues" evidence="1">
    <location>
        <begin position="209"/>
        <end position="220"/>
    </location>
</feature>
<feature type="non-terminal residue" evidence="3">
    <location>
        <position position="1"/>
    </location>
</feature>
<reference evidence="3" key="1">
    <citation type="submission" date="2021-02" db="EMBL/GenBank/DDBJ databases">
        <authorList>
            <person name="Nowell W R."/>
        </authorList>
    </citation>
    <scope>NUCLEOTIDE SEQUENCE</scope>
</reference>
<feature type="compositionally biased region" description="Low complexity" evidence="1">
    <location>
        <begin position="171"/>
        <end position="195"/>
    </location>
</feature>
<sequence length="220" mass="25196">MSLMDGAWQVLDAPVIKEIDRITKSFYTKHSIRSSNEKTKLISLEPSRIFKPSESCGMCDSDIETRYDLYDRVITVRLGTGVPIGTRGTIIGVMLGQTHLDTYYEVLFDHLPKNSLDAVLLGRNNQQCRIKVRSYHLLNYSHSLRTRSITNYQQQRSAPGENVRDKRSSEQSSTPRQTQGQQQQQQQQQQQTPTRILKRTTNDNTTTTASTQEKPNFIET</sequence>
<evidence type="ECO:0000313" key="4">
    <source>
        <dbReference type="Proteomes" id="UP000676336"/>
    </source>
</evidence>
<evidence type="ECO:0000256" key="1">
    <source>
        <dbReference type="SAM" id="MobiDB-lite"/>
    </source>
</evidence>
<feature type="compositionally biased region" description="Polar residues" evidence="1">
    <location>
        <begin position="148"/>
        <end position="157"/>
    </location>
</feature>
<dbReference type="AlphaFoldDB" id="A0A8S3J992"/>
<comment type="caution">
    <text evidence="3">The sequence shown here is derived from an EMBL/GenBank/DDBJ whole genome shotgun (WGS) entry which is preliminary data.</text>
</comment>
<dbReference type="Proteomes" id="UP000676336">
    <property type="component" value="Unassembled WGS sequence"/>
</dbReference>
<dbReference type="InterPro" id="IPR041385">
    <property type="entry name" value="SH3_12"/>
</dbReference>
<proteinExistence type="predicted"/>
<organism evidence="3 4">
    <name type="scientific">Rotaria magnacalcarata</name>
    <dbReference type="NCBI Taxonomy" id="392030"/>
    <lineage>
        <taxon>Eukaryota</taxon>
        <taxon>Metazoa</taxon>
        <taxon>Spiralia</taxon>
        <taxon>Gnathifera</taxon>
        <taxon>Rotifera</taxon>
        <taxon>Eurotatoria</taxon>
        <taxon>Bdelloidea</taxon>
        <taxon>Philodinida</taxon>
        <taxon>Philodinidae</taxon>
        <taxon>Rotaria</taxon>
    </lineage>
</organism>